<dbReference type="GO" id="GO:0000976">
    <property type="term" value="F:transcription cis-regulatory region binding"/>
    <property type="evidence" value="ECO:0007669"/>
    <property type="project" value="TreeGrafter"/>
</dbReference>
<dbReference type="Pfam" id="PF01475">
    <property type="entry name" value="FUR"/>
    <property type="match status" value="1"/>
</dbReference>
<dbReference type="GO" id="GO:0045892">
    <property type="term" value="P:negative regulation of DNA-templated transcription"/>
    <property type="evidence" value="ECO:0007669"/>
    <property type="project" value="TreeGrafter"/>
</dbReference>
<sequence length="175" mass="18556">MIRASTGGCQASRLVLNHSVLLGSDPPVSHEHDEHRAGAEQVLRSADLRVTGPRIATLAAVRGNAHADTETVIRAVRETLPSVSHQAVYDSLSALTQAGIIRRIQPSGSVALYESRVGDNHHHLVCRSCGRVVDVACEHGAPPPCMTPTDGHGFTIDEAEVVYWGLCADCQPAAA</sequence>
<name>A0A939QIB3_9MICO</name>
<dbReference type="CDD" id="cd07153">
    <property type="entry name" value="Fur_like"/>
    <property type="match status" value="1"/>
</dbReference>
<evidence type="ECO:0000313" key="13">
    <source>
        <dbReference type="Proteomes" id="UP000680132"/>
    </source>
</evidence>
<evidence type="ECO:0000256" key="11">
    <source>
        <dbReference type="PIRSR" id="PIRSR602481-1"/>
    </source>
</evidence>
<comment type="similarity">
    <text evidence="2">Belongs to the Fur family.</text>
</comment>
<keyword evidence="3" id="KW-0963">Cytoplasm</keyword>
<evidence type="ECO:0000256" key="7">
    <source>
        <dbReference type="ARBA" id="ARBA00023004"/>
    </source>
</evidence>
<comment type="caution">
    <text evidence="12">The sequence shown here is derived from an EMBL/GenBank/DDBJ whole genome shotgun (WGS) entry which is preliminary data.</text>
</comment>
<keyword evidence="7" id="KW-0408">Iron</keyword>
<reference evidence="12" key="1">
    <citation type="submission" date="2021-03" db="EMBL/GenBank/DDBJ databases">
        <title>Microbacterium sp. nov., a novel actinobacterium isolated from cow dung.</title>
        <authorList>
            <person name="Zhang L."/>
        </authorList>
    </citation>
    <scope>NUCLEOTIDE SEQUENCE</scope>
    <source>
        <strain evidence="12">NEAU-LLB</strain>
    </source>
</reference>
<dbReference type="GO" id="GO:0003700">
    <property type="term" value="F:DNA-binding transcription factor activity"/>
    <property type="evidence" value="ECO:0007669"/>
    <property type="project" value="InterPro"/>
</dbReference>
<dbReference type="Proteomes" id="UP000680132">
    <property type="component" value="Unassembled WGS sequence"/>
</dbReference>
<evidence type="ECO:0000256" key="9">
    <source>
        <dbReference type="ARBA" id="ARBA00023125"/>
    </source>
</evidence>
<feature type="binding site" evidence="11">
    <location>
        <position position="126"/>
    </location>
    <ligand>
        <name>Zn(2+)</name>
        <dbReference type="ChEBI" id="CHEBI:29105"/>
    </ligand>
</feature>
<feature type="binding site" evidence="11">
    <location>
        <position position="129"/>
    </location>
    <ligand>
        <name>Zn(2+)</name>
        <dbReference type="ChEBI" id="CHEBI:29105"/>
    </ligand>
</feature>
<dbReference type="PANTHER" id="PTHR33202">
    <property type="entry name" value="ZINC UPTAKE REGULATION PROTEIN"/>
    <property type="match status" value="1"/>
</dbReference>
<dbReference type="PANTHER" id="PTHR33202:SF18">
    <property type="entry name" value="TRANSCRIPTIONAL REGULATOR FURA"/>
    <property type="match status" value="1"/>
</dbReference>
<evidence type="ECO:0000256" key="4">
    <source>
        <dbReference type="ARBA" id="ARBA00022491"/>
    </source>
</evidence>
<dbReference type="InterPro" id="IPR036388">
    <property type="entry name" value="WH-like_DNA-bd_sf"/>
</dbReference>
<keyword evidence="13" id="KW-1185">Reference proteome</keyword>
<organism evidence="12 13">
    <name type="scientific">Microbacterium stercoris</name>
    <dbReference type="NCBI Taxonomy" id="2820289"/>
    <lineage>
        <taxon>Bacteria</taxon>
        <taxon>Bacillati</taxon>
        <taxon>Actinomycetota</taxon>
        <taxon>Actinomycetes</taxon>
        <taxon>Micrococcales</taxon>
        <taxon>Microbacteriaceae</taxon>
        <taxon>Microbacterium</taxon>
    </lineage>
</organism>
<keyword evidence="10" id="KW-0804">Transcription</keyword>
<evidence type="ECO:0000256" key="3">
    <source>
        <dbReference type="ARBA" id="ARBA00022490"/>
    </source>
</evidence>
<dbReference type="InterPro" id="IPR036390">
    <property type="entry name" value="WH_DNA-bd_sf"/>
</dbReference>
<evidence type="ECO:0000256" key="10">
    <source>
        <dbReference type="ARBA" id="ARBA00023163"/>
    </source>
</evidence>
<accession>A0A939QIB3</accession>
<dbReference type="InterPro" id="IPR043135">
    <property type="entry name" value="Fur_C"/>
</dbReference>
<keyword evidence="9" id="KW-0238">DNA-binding</keyword>
<keyword evidence="4" id="KW-0678">Repressor</keyword>
<dbReference type="GO" id="GO:0008270">
    <property type="term" value="F:zinc ion binding"/>
    <property type="evidence" value="ECO:0007669"/>
    <property type="project" value="TreeGrafter"/>
</dbReference>
<dbReference type="GO" id="GO:0005737">
    <property type="term" value="C:cytoplasm"/>
    <property type="evidence" value="ECO:0007669"/>
    <property type="project" value="UniProtKB-SubCell"/>
</dbReference>
<evidence type="ECO:0000256" key="6">
    <source>
        <dbReference type="ARBA" id="ARBA00022833"/>
    </source>
</evidence>
<proteinExistence type="inferred from homology"/>
<keyword evidence="5 11" id="KW-0479">Metal-binding</keyword>
<dbReference type="AlphaFoldDB" id="A0A939QIB3"/>
<protein>
    <submittedName>
        <fullName evidence="12">Transcriptional repressor</fullName>
    </submittedName>
</protein>
<evidence type="ECO:0000256" key="2">
    <source>
        <dbReference type="ARBA" id="ARBA00007957"/>
    </source>
</evidence>
<feature type="binding site" evidence="11">
    <location>
        <position position="170"/>
    </location>
    <ligand>
        <name>Zn(2+)</name>
        <dbReference type="ChEBI" id="CHEBI:29105"/>
    </ligand>
</feature>
<dbReference type="EMBL" id="JAGFOA010000003">
    <property type="protein sequence ID" value="MBO3663442.1"/>
    <property type="molecule type" value="Genomic_DNA"/>
</dbReference>
<dbReference type="SUPFAM" id="SSF46785">
    <property type="entry name" value="Winged helix' DNA-binding domain"/>
    <property type="match status" value="1"/>
</dbReference>
<evidence type="ECO:0000256" key="1">
    <source>
        <dbReference type="ARBA" id="ARBA00004496"/>
    </source>
</evidence>
<dbReference type="InterPro" id="IPR002481">
    <property type="entry name" value="FUR"/>
</dbReference>
<comment type="subcellular location">
    <subcellularLocation>
        <location evidence="1">Cytoplasm</location>
    </subcellularLocation>
</comment>
<dbReference type="GO" id="GO:1900376">
    <property type="term" value="P:regulation of secondary metabolite biosynthetic process"/>
    <property type="evidence" value="ECO:0007669"/>
    <property type="project" value="TreeGrafter"/>
</dbReference>
<keyword evidence="8" id="KW-0805">Transcription regulation</keyword>
<dbReference type="Gene3D" id="3.30.1490.190">
    <property type="match status" value="1"/>
</dbReference>
<evidence type="ECO:0000313" key="12">
    <source>
        <dbReference type="EMBL" id="MBO3663442.1"/>
    </source>
</evidence>
<comment type="cofactor">
    <cofactor evidence="11">
        <name>Zn(2+)</name>
        <dbReference type="ChEBI" id="CHEBI:29105"/>
    </cofactor>
    <text evidence="11">Binds 1 zinc ion per subunit.</text>
</comment>
<feature type="binding site" evidence="11">
    <location>
        <position position="167"/>
    </location>
    <ligand>
        <name>Zn(2+)</name>
        <dbReference type="ChEBI" id="CHEBI:29105"/>
    </ligand>
</feature>
<keyword evidence="6 11" id="KW-0862">Zinc</keyword>
<dbReference type="Gene3D" id="1.10.10.10">
    <property type="entry name" value="Winged helix-like DNA-binding domain superfamily/Winged helix DNA-binding domain"/>
    <property type="match status" value="1"/>
</dbReference>
<evidence type="ECO:0000256" key="5">
    <source>
        <dbReference type="ARBA" id="ARBA00022723"/>
    </source>
</evidence>
<evidence type="ECO:0000256" key="8">
    <source>
        <dbReference type="ARBA" id="ARBA00023015"/>
    </source>
</evidence>
<gene>
    <name evidence="12" type="ORF">J5V96_07945</name>
</gene>